<proteinExistence type="predicted"/>
<evidence type="ECO:0008006" key="3">
    <source>
        <dbReference type="Google" id="ProtNLM"/>
    </source>
</evidence>
<keyword evidence="2" id="KW-1185">Reference proteome</keyword>
<accession>A0ABY2E136</accession>
<dbReference type="Proteomes" id="UP000504882">
    <property type="component" value="Unassembled WGS sequence"/>
</dbReference>
<gene>
    <name evidence="1" type="ORF">EXU48_15930</name>
</gene>
<protein>
    <recommendedName>
        <fullName evidence="3">DUF4352 domain-containing protein</fullName>
    </recommendedName>
</protein>
<dbReference type="EMBL" id="SMNA01000007">
    <property type="protein sequence ID" value="TDE91630.1"/>
    <property type="molecule type" value="Genomic_DNA"/>
</dbReference>
<reference evidence="1 2" key="1">
    <citation type="submission" date="2019-03" db="EMBL/GenBank/DDBJ databases">
        <title>Genomic features of bacteria from cold environments.</title>
        <authorList>
            <person name="Shen L."/>
        </authorList>
    </citation>
    <scope>NUCLEOTIDE SEQUENCE [LARGE SCALE GENOMIC DNA]</scope>
    <source>
        <strain evidence="2">T3246-1</strain>
    </source>
</reference>
<dbReference type="RefSeq" id="WP_133108664.1">
    <property type="nucleotide sequence ID" value="NZ_SMNA01000007.1"/>
</dbReference>
<evidence type="ECO:0000313" key="2">
    <source>
        <dbReference type="Proteomes" id="UP000504882"/>
    </source>
</evidence>
<evidence type="ECO:0000313" key="1">
    <source>
        <dbReference type="EMBL" id="TDE91630.1"/>
    </source>
</evidence>
<comment type="caution">
    <text evidence="1">The sequence shown here is derived from an EMBL/GenBank/DDBJ whole genome shotgun (WGS) entry which is preliminary data.</text>
</comment>
<organism evidence="1 2">
    <name type="scientific">Occultella glacieicola</name>
    <dbReference type="NCBI Taxonomy" id="2518684"/>
    <lineage>
        <taxon>Bacteria</taxon>
        <taxon>Bacillati</taxon>
        <taxon>Actinomycetota</taxon>
        <taxon>Actinomycetes</taxon>
        <taxon>Micrococcales</taxon>
        <taxon>Ruaniaceae</taxon>
        <taxon>Occultella</taxon>
    </lineage>
</organism>
<sequence>MTGGRVPRWVVTVVMLAVLVGAGLGVNALAVQAPPNGPAGVRMSLGVDAVVHPLQLNVSGARAYETVLSEDDVPLETVGVWVLVDLSYATTDRPRGPGDFILVDERGRRYAITSRDFDTWQASPDLWVRGTLVFEVPLDALGDLTLESWASGEGPPSDTPLPYGVLDLSVDPGAIEPGPAVISEPELLPAGQR</sequence>
<name>A0ABY2E136_9MICO</name>